<dbReference type="EMBL" id="KZ995595">
    <property type="protein sequence ID" value="RKO90361.1"/>
    <property type="molecule type" value="Genomic_DNA"/>
</dbReference>
<reference evidence="3" key="1">
    <citation type="journal article" date="2018" name="Nat. Microbiol.">
        <title>Leveraging single-cell genomics to expand the fungal tree of life.</title>
        <authorList>
            <person name="Ahrendt S.R."/>
            <person name="Quandt C.A."/>
            <person name="Ciobanu D."/>
            <person name="Clum A."/>
            <person name="Salamov A."/>
            <person name="Andreopoulos B."/>
            <person name="Cheng J.F."/>
            <person name="Woyke T."/>
            <person name="Pelin A."/>
            <person name="Henrissat B."/>
            <person name="Reynolds N.K."/>
            <person name="Benny G.L."/>
            <person name="Smith M.E."/>
            <person name="James T.Y."/>
            <person name="Grigoriev I.V."/>
        </authorList>
    </citation>
    <scope>NUCLEOTIDE SEQUENCE [LARGE SCALE GENOMIC DNA]</scope>
</reference>
<evidence type="ECO:0000256" key="1">
    <source>
        <dbReference type="SAM" id="Phobius"/>
    </source>
</evidence>
<proteinExistence type="predicted"/>
<keyword evidence="1" id="KW-1133">Transmembrane helix</keyword>
<evidence type="ECO:0000313" key="3">
    <source>
        <dbReference type="Proteomes" id="UP000269721"/>
    </source>
</evidence>
<organism evidence="2 3">
    <name type="scientific">Blyttiomyces helicus</name>
    <dbReference type="NCBI Taxonomy" id="388810"/>
    <lineage>
        <taxon>Eukaryota</taxon>
        <taxon>Fungi</taxon>
        <taxon>Fungi incertae sedis</taxon>
        <taxon>Chytridiomycota</taxon>
        <taxon>Chytridiomycota incertae sedis</taxon>
        <taxon>Chytridiomycetes</taxon>
        <taxon>Chytridiomycetes incertae sedis</taxon>
        <taxon>Blyttiomyces</taxon>
    </lineage>
</organism>
<evidence type="ECO:0000313" key="2">
    <source>
        <dbReference type="EMBL" id="RKO90361.1"/>
    </source>
</evidence>
<protein>
    <submittedName>
        <fullName evidence="2">Uncharacterized protein</fullName>
    </submittedName>
</protein>
<keyword evidence="3" id="KW-1185">Reference proteome</keyword>
<sequence length="157" mass="15954">MQHTDDHGNPGFFPSSGTSTTIASFGTAITTVTTTTLFGTTTTTTTHSTATYEVYGPAPTHAPATAYIPSSTSYVLAGVSIHSAATTIPGTFNITGTLNMFGITGIIAEIKDRIKDVTGSFSDFAGRATGSVARRIGLAAPIVAVPGAVALALLWVG</sequence>
<keyword evidence="1" id="KW-0472">Membrane</keyword>
<name>A0A4P9WCH5_9FUNG</name>
<dbReference type="AlphaFoldDB" id="A0A4P9WCH5"/>
<keyword evidence="1" id="KW-0812">Transmembrane</keyword>
<feature type="transmembrane region" description="Helical" evidence="1">
    <location>
        <begin position="136"/>
        <end position="156"/>
    </location>
</feature>
<dbReference type="Proteomes" id="UP000269721">
    <property type="component" value="Unassembled WGS sequence"/>
</dbReference>
<gene>
    <name evidence="2" type="ORF">BDK51DRAFT_40675</name>
</gene>
<accession>A0A4P9WCH5</accession>